<dbReference type="Proteomes" id="UP001176059">
    <property type="component" value="Unassembled WGS sequence"/>
</dbReference>
<name>A0AA38JBC5_9AGAR</name>
<evidence type="ECO:0000313" key="3">
    <source>
        <dbReference type="EMBL" id="KAJ3717570.1"/>
    </source>
</evidence>
<feature type="compositionally biased region" description="Basic and acidic residues" evidence="1">
    <location>
        <begin position="136"/>
        <end position="155"/>
    </location>
</feature>
<evidence type="ECO:0000256" key="2">
    <source>
        <dbReference type="SAM" id="SignalP"/>
    </source>
</evidence>
<feature type="region of interest" description="Disordered" evidence="1">
    <location>
        <begin position="124"/>
        <end position="165"/>
    </location>
</feature>
<proteinExistence type="predicted"/>
<sequence>MLSRTMKFLLGTLVLVLVVSSQVQAAAIPISSRMSTDKADGTSTSTAVRRSDVEPAEMLEMREMSDTAEWDLRRRKIASLVASHVSKLSSLAHNAQGAANTEKNEQGNKGIQHHTALQKLTSLVSTKAAAPAKPIEPARPHEAEHKPAELPKPSEGEPLLNSQAQ</sequence>
<keyword evidence="2" id="KW-0732">Signal</keyword>
<feature type="signal peptide" evidence="2">
    <location>
        <begin position="1"/>
        <end position="25"/>
    </location>
</feature>
<gene>
    <name evidence="3" type="ORF">DFJ43DRAFT_791978</name>
</gene>
<dbReference type="AlphaFoldDB" id="A0AA38JBC5"/>
<protein>
    <submittedName>
        <fullName evidence="3">Uncharacterized protein</fullName>
    </submittedName>
</protein>
<accession>A0AA38JBC5</accession>
<comment type="caution">
    <text evidence="3">The sequence shown here is derived from an EMBL/GenBank/DDBJ whole genome shotgun (WGS) entry which is preliminary data.</text>
</comment>
<reference evidence="3" key="1">
    <citation type="submission" date="2022-08" db="EMBL/GenBank/DDBJ databases">
        <authorList>
            <consortium name="DOE Joint Genome Institute"/>
            <person name="Min B."/>
            <person name="Sierra-Patev S."/>
            <person name="Naranjo-Ortiz M."/>
            <person name="Looney B."/>
            <person name="Konkel Z."/>
            <person name="Slot J.C."/>
            <person name="Sakamoto Y."/>
            <person name="Steenwyk J.L."/>
            <person name="Rokas A."/>
            <person name="Carro J."/>
            <person name="Camarero S."/>
            <person name="Ferreira P."/>
            <person name="Molpeceres G."/>
            <person name="Ruiz-duenas F.J."/>
            <person name="Serrano A."/>
            <person name="Henrissat B."/>
            <person name="Drula E."/>
            <person name="Hughes K.W."/>
            <person name="Mata J.L."/>
            <person name="Ishikawa N.K."/>
            <person name="Vargas-Isla R."/>
            <person name="Ushijima S."/>
            <person name="Smith C.A."/>
            <person name="Ahrendt S."/>
            <person name="Andreopoulos W."/>
            <person name="He G."/>
            <person name="LaButti K."/>
            <person name="Lipzen A."/>
            <person name="Ng V."/>
            <person name="Riley R."/>
            <person name="Sandor L."/>
            <person name="Barry K."/>
            <person name="Martinez A.T."/>
            <person name="Xiao Y."/>
            <person name="Gibbons J.G."/>
            <person name="Terashima K."/>
            <person name="Hibbett D.S."/>
            <person name="Grigoriev I.V."/>
        </authorList>
    </citation>
    <scope>NUCLEOTIDE SEQUENCE</scope>
    <source>
        <strain evidence="3">ET3784</strain>
    </source>
</reference>
<dbReference type="EMBL" id="JANVFO010000073">
    <property type="protein sequence ID" value="KAJ3717570.1"/>
    <property type="molecule type" value="Genomic_DNA"/>
</dbReference>
<feature type="chain" id="PRO_5041362134" evidence="2">
    <location>
        <begin position="26"/>
        <end position="165"/>
    </location>
</feature>
<reference evidence="3" key="2">
    <citation type="journal article" date="2023" name="Proc. Natl. Acad. Sci. U.S.A.">
        <title>A global phylogenomic analysis of the shiitake genus Lentinula.</title>
        <authorList>
            <person name="Sierra-Patev S."/>
            <person name="Min B."/>
            <person name="Naranjo-Ortiz M."/>
            <person name="Looney B."/>
            <person name="Konkel Z."/>
            <person name="Slot J.C."/>
            <person name="Sakamoto Y."/>
            <person name="Steenwyk J.L."/>
            <person name="Rokas A."/>
            <person name="Carro J."/>
            <person name="Camarero S."/>
            <person name="Ferreira P."/>
            <person name="Molpeceres G."/>
            <person name="Ruiz-Duenas F.J."/>
            <person name="Serrano A."/>
            <person name="Henrissat B."/>
            <person name="Drula E."/>
            <person name="Hughes K.W."/>
            <person name="Mata J.L."/>
            <person name="Ishikawa N.K."/>
            <person name="Vargas-Isla R."/>
            <person name="Ushijima S."/>
            <person name="Smith C.A."/>
            <person name="Donoghue J."/>
            <person name="Ahrendt S."/>
            <person name="Andreopoulos W."/>
            <person name="He G."/>
            <person name="LaButti K."/>
            <person name="Lipzen A."/>
            <person name="Ng V."/>
            <person name="Riley R."/>
            <person name="Sandor L."/>
            <person name="Barry K."/>
            <person name="Martinez A.T."/>
            <person name="Xiao Y."/>
            <person name="Gibbons J.G."/>
            <person name="Terashima K."/>
            <person name="Grigoriev I.V."/>
            <person name="Hibbett D."/>
        </authorList>
    </citation>
    <scope>NUCLEOTIDE SEQUENCE</scope>
    <source>
        <strain evidence="3">ET3784</strain>
    </source>
</reference>
<evidence type="ECO:0000256" key="1">
    <source>
        <dbReference type="SAM" id="MobiDB-lite"/>
    </source>
</evidence>
<keyword evidence="4" id="KW-1185">Reference proteome</keyword>
<evidence type="ECO:0000313" key="4">
    <source>
        <dbReference type="Proteomes" id="UP001176059"/>
    </source>
</evidence>
<organism evidence="3 4">
    <name type="scientific">Lentinula guzmanii</name>
    <dbReference type="NCBI Taxonomy" id="2804957"/>
    <lineage>
        <taxon>Eukaryota</taxon>
        <taxon>Fungi</taxon>
        <taxon>Dikarya</taxon>
        <taxon>Basidiomycota</taxon>
        <taxon>Agaricomycotina</taxon>
        <taxon>Agaricomycetes</taxon>
        <taxon>Agaricomycetidae</taxon>
        <taxon>Agaricales</taxon>
        <taxon>Marasmiineae</taxon>
        <taxon>Omphalotaceae</taxon>
        <taxon>Lentinula</taxon>
    </lineage>
</organism>